<name>A0ABS4DHK1_9CHLR</name>
<feature type="region of interest" description="Disordered" evidence="1">
    <location>
        <begin position="137"/>
        <end position="167"/>
    </location>
</feature>
<accession>A0ABS4DHK1</accession>
<keyword evidence="3" id="KW-1185">Reference proteome</keyword>
<feature type="non-terminal residue" evidence="2">
    <location>
        <position position="167"/>
    </location>
</feature>
<reference evidence="2 3" key="1">
    <citation type="submission" date="2021-03" db="EMBL/GenBank/DDBJ databases">
        <authorList>
            <person name="Grouzdev D.S."/>
        </authorList>
    </citation>
    <scope>NUCLEOTIDE SEQUENCE [LARGE SCALE GENOMIC DNA]</scope>
    <source>
        <strain evidence="2 3">M50-1</strain>
    </source>
</reference>
<gene>
    <name evidence="2" type="ORF">EYB53_024700</name>
</gene>
<evidence type="ECO:0000256" key="1">
    <source>
        <dbReference type="SAM" id="MobiDB-lite"/>
    </source>
</evidence>
<evidence type="ECO:0000313" key="3">
    <source>
        <dbReference type="Proteomes" id="UP001193081"/>
    </source>
</evidence>
<dbReference type="Proteomes" id="UP001193081">
    <property type="component" value="Unassembled WGS sequence"/>
</dbReference>
<comment type="caution">
    <text evidence="2">The sequence shown here is derived from an EMBL/GenBank/DDBJ whole genome shotgun (WGS) entry which is preliminary data.</text>
</comment>
<organism evidence="2 3">
    <name type="scientific">Candidatus Chloroploca mongolica</name>
    <dbReference type="NCBI Taxonomy" id="2528176"/>
    <lineage>
        <taxon>Bacteria</taxon>
        <taxon>Bacillati</taxon>
        <taxon>Chloroflexota</taxon>
        <taxon>Chloroflexia</taxon>
        <taxon>Chloroflexales</taxon>
        <taxon>Chloroflexineae</taxon>
        <taxon>Oscillochloridaceae</taxon>
        <taxon>Candidatus Chloroploca</taxon>
    </lineage>
</organism>
<dbReference type="RefSeq" id="WP_209949643.1">
    <property type="nucleotide sequence ID" value="NZ_SIJK02000115.1"/>
</dbReference>
<evidence type="ECO:0000313" key="2">
    <source>
        <dbReference type="EMBL" id="MBP1468931.1"/>
    </source>
</evidence>
<proteinExistence type="predicted"/>
<sequence>MQHRIKLATILKAGPNAINELSGRLARREVMLDGSGVTALSEDQLVFLLAAIPADWGAIELADVIDPASLSPTVAAQLVAWLGRGDAEAGLGSRVSGLGDAEAGLGSRVSGLGDQAAGRGSRVSGLGDAEAGLGSRVSGLGDQAAGRGSRVSGLGDTEAGLGSRVSG</sequence>
<protein>
    <submittedName>
        <fullName evidence="2">Uncharacterized protein</fullName>
    </submittedName>
</protein>
<dbReference type="EMBL" id="SIJK02000115">
    <property type="protein sequence ID" value="MBP1468931.1"/>
    <property type="molecule type" value="Genomic_DNA"/>
</dbReference>